<feature type="non-terminal residue" evidence="1">
    <location>
        <position position="1"/>
    </location>
</feature>
<protein>
    <submittedName>
        <fullName evidence="1">Uncharacterized protein</fullName>
    </submittedName>
</protein>
<proteinExistence type="predicted"/>
<organism evidence="1 2">
    <name type="scientific">Rhizophagus irregularis (strain DAOM 181602 / DAOM 197198 / MUCL 43194)</name>
    <name type="common">Arbuscular mycorrhizal fungus</name>
    <name type="synonym">Glomus intraradices</name>
    <dbReference type="NCBI Taxonomy" id="747089"/>
    <lineage>
        <taxon>Eukaryota</taxon>
        <taxon>Fungi</taxon>
        <taxon>Fungi incertae sedis</taxon>
        <taxon>Mucoromycota</taxon>
        <taxon>Glomeromycotina</taxon>
        <taxon>Glomeromycetes</taxon>
        <taxon>Glomerales</taxon>
        <taxon>Glomeraceae</taxon>
        <taxon>Rhizophagus</taxon>
    </lineage>
</organism>
<dbReference type="AlphaFoldDB" id="A0A2P4PB83"/>
<sequence>ETELRCMFDEFYSGFSHCTSSFPEIKVGNKSDSKTDNNDEIISLNEEKKSKNNYISFSEAEAIVKSVVGINNRNKFLKNAVSDSDESDLDKKREIKSAKDKIRCS</sequence>
<accession>A0A2P4PB83</accession>
<name>A0A2P4PB83_RHIID</name>
<gene>
    <name evidence="1" type="ORF">GLOIN_2v1694406</name>
</gene>
<reference evidence="1 2" key="1">
    <citation type="journal article" date="2013" name="Proc. Natl. Acad. Sci. U.S.A.">
        <title>Genome of an arbuscular mycorrhizal fungus provides insight into the oldest plant symbiosis.</title>
        <authorList>
            <person name="Tisserant E."/>
            <person name="Malbreil M."/>
            <person name="Kuo A."/>
            <person name="Kohler A."/>
            <person name="Symeonidi A."/>
            <person name="Balestrini R."/>
            <person name="Charron P."/>
            <person name="Duensing N."/>
            <person name="Frei Dit Frey N."/>
            <person name="Gianinazzi-Pearson V."/>
            <person name="Gilbert L.B."/>
            <person name="Handa Y."/>
            <person name="Herr J.R."/>
            <person name="Hijri M."/>
            <person name="Koul R."/>
            <person name="Kawaguchi M."/>
            <person name="Krajinski F."/>
            <person name="Lammers P.J."/>
            <person name="Masclaux F.G."/>
            <person name="Murat C."/>
            <person name="Morin E."/>
            <person name="Ndikumana S."/>
            <person name="Pagni M."/>
            <person name="Petitpierre D."/>
            <person name="Requena N."/>
            <person name="Rosikiewicz P."/>
            <person name="Riley R."/>
            <person name="Saito K."/>
            <person name="San Clemente H."/>
            <person name="Shapiro H."/>
            <person name="van Tuinen D."/>
            <person name="Becard G."/>
            <person name="Bonfante P."/>
            <person name="Paszkowski U."/>
            <person name="Shachar-Hill Y.Y."/>
            <person name="Tuskan G.A."/>
            <person name="Young P.W."/>
            <person name="Sanders I.R."/>
            <person name="Henrissat B."/>
            <person name="Rensing S.A."/>
            <person name="Grigoriev I.V."/>
            <person name="Corradi N."/>
            <person name="Roux C."/>
            <person name="Martin F."/>
        </authorList>
    </citation>
    <scope>NUCLEOTIDE SEQUENCE [LARGE SCALE GENOMIC DNA]</scope>
    <source>
        <strain evidence="1 2">DAOM 197198</strain>
    </source>
</reference>
<dbReference type="Proteomes" id="UP000018888">
    <property type="component" value="Unassembled WGS sequence"/>
</dbReference>
<keyword evidence="2" id="KW-1185">Reference proteome</keyword>
<evidence type="ECO:0000313" key="2">
    <source>
        <dbReference type="Proteomes" id="UP000018888"/>
    </source>
</evidence>
<dbReference type="EMBL" id="AUPC02000293">
    <property type="protein sequence ID" value="POG62640.1"/>
    <property type="molecule type" value="Genomic_DNA"/>
</dbReference>
<comment type="caution">
    <text evidence="1">The sequence shown here is derived from an EMBL/GenBank/DDBJ whole genome shotgun (WGS) entry which is preliminary data.</text>
</comment>
<dbReference type="VEuPathDB" id="FungiDB:RhiirFUN_004564"/>
<evidence type="ECO:0000313" key="1">
    <source>
        <dbReference type="EMBL" id="POG62640.1"/>
    </source>
</evidence>
<reference evidence="1 2" key="2">
    <citation type="journal article" date="2018" name="New Phytol.">
        <title>High intraspecific genome diversity in the model arbuscular mycorrhizal symbiont Rhizophagus irregularis.</title>
        <authorList>
            <person name="Chen E.C.H."/>
            <person name="Morin E."/>
            <person name="Beaudet D."/>
            <person name="Noel J."/>
            <person name="Yildirir G."/>
            <person name="Ndikumana S."/>
            <person name="Charron P."/>
            <person name="St-Onge C."/>
            <person name="Giorgi J."/>
            <person name="Kruger M."/>
            <person name="Marton T."/>
            <person name="Ropars J."/>
            <person name="Grigoriev I.V."/>
            <person name="Hainaut M."/>
            <person name="Henrissat B."/>
            <person name="Roux C."/>
            <person name="Martin F."/>
            <person name="Corradi N."/>
        </authorList>
    </citation>
    <scope>NUCLEOTIDE SEQUENCE [LARGE SCALE GENOMIC DNA]</scope>
    <source>
        <strain evidence="1 2">DAOM 197198</strain>
    </source>
</reference>